<keyword evidence="3" id="KW-1185">Reference proteome</keyword>
<dbReference type="Proteomes" id="UP000199450">
    <property type="component" value="Unassembled WGS sequence"/>
</dbReference>
<dbReference type="STRING" id="295069.SAMN05421856_103301"/>
<proteinExistence type="predicted"/>
<name>A0A1H7YHX8_9FLAO</name>
<gene>
    <name evidence="2" type="ORF">SAMN05421856_103301</name>
</gene>
<organism evidence="2 3">
    <name type="scientific">Chryseobacterium taichungense</name>
    <dbReference type="NCBI Taxonomy" id="295069"/>
    <lineage>
        <taxon>Bacteria</taxon>
        <taxon>Pseudomonadati</taxon>
        <taxon>Bacteroidota</taxon>
        <taxon>Flavobacteriia</taxon>
        <taxon>Flavobacteriales</taxon>
        <taxon>Weeksellaceae</taxon>
        <taxon>Chryseobacterium group</taxon>
        <taxon>Chryseobacterium</taxon>
    </lineage>
</organism>
<dbReference type="Pfam" id="PF23947">
    <property type="entry name" value="DUF7281"/>
    <property type="match status" value="1"/>
</dbReference>
<dbReference type="EMBL" id="FOBV01000003">
    <property type="protein sequence ID" value="SEM44938.1"/>
    <property type="molecule type" value="Genomic_DNA"/>
</dbReference>
<evidence type="ECO:0000313" key="2">
    <source>
        <dbReference type="EMBL" id="SEM44938.1"/>
    </source>
</evidence>
<dbReference type="AlphaFoldDB" id="A0A1H7YHX8"/>
<dbReference type="OrthoDB" id="9811427at2"/>
<protein>
    <recommendedName>
        <fullName evidence="1">DUF7281 domain-containing protein</fullName>
    </recommendedName>
</protein>
<accession>A0A1H7YHX8</accession>
<evidence type="ECO:0000259" key="1">
    <source>
        <dbReference type="Pfam" id="PF23947"/>
    </source>
</evidence>
<sequence length="285" mass="33381">MKIPIHIAQKIVQLSQGETLPSSVAKHFIIEELISERIIERTGRIQKKLQLINRNTLFLYLQNKYGISDLEKYIEVSQKENVQRSDLVEISSNSKLKNVRTFKGFLVNSYLPIQATLNGEETTLNFTEGTFQFIYDFENFIPENNITIVGIENAENFRWIAKQKKLFADIKPLFVSRYPQNQSKDLVKWLQSIPNNYLHFGDFDFAGIGIYLNEFKRHLPEKASFFIPENIEILIAEKGNKKRYDQQKINFKTESIEDEKLAQLIQTIHCYKQGLDQEIFINYSE</sequence>
<reference evidence="3" key="1">
    <citation type="submission" date="2016-10" db="EMBL/GenBank/DDBJ databases">
        <authorList>
            <person name="Varghese N."/>
            <person name="Submissions S."/>
        </authorList>
    </citation>
    <scope>NUCLEOTIDE SEQUENCE [LARGE SCALE GENOMIC DNA]</scope>
    <source>
        <strain evidence="3">DSM 17453</strain>
    </source>
</reference>
<feature type="domain" description="DUF7281" evidence="1">
    <location>
        <begin position="147"/>
        <end position="279"/>
    </location>
</feature>
<evidence type="ECO:0000313" key="3">
    <source>
        <dbReference type="Proteomes" id="UP000199450"/>
    </source>
</evidence>
<dbReference type="RefSeq" id="WP_089999518.1">
    <property type="nucleotide sequence ID" value="NZ_FOBV01000003.1"/>
</dbReference>
<dbReference type="InterPro" id="IPR055705">
    <property type="entry name" value="DUF7281"/>
</dbReference>